<accession>A0A133KM81</accession>
<name>A0A133KM81_BIFBI</name>
<organism evidence="2 3">
    <name type="scientific">Bifidobacterium bifidum</name>
    <dbReference type="NCBI Taxonomy" id="1681"/>
    <lineage>
        <taxon>Bacteria</taxon>
        <taxon>Bacillati</taxon>
        <taxon>Actinomycetota</taxon>
        <taxon>Actinomycetes</taxon>
        <taxon>Bifidobacteriales</taxon>
        <taxon>Bifidobacteriaceae</taxon>
        <taxon>Bifidobacterium</taxon>
    </lineage>
</organism>
<dbReference type="Proteomes" id="UP000070092">
    <property type="component" value="Unassembled WGS sequence"/>
</dbReference>
<comment type="caution">
    <text evidence="2">The sequence shown here is derived from an EMBL/GenBank/DDBJ whole genome shotgun (WGS) entry which is preliminary data.</text>
</comment>
<proteinExistence type="predicted"/>
<dbReference type="EMBL" id="LRPO01000043">
    <property type="protein sequence ID" value="KWZ80644.1"/>
    <property type="molecule type" value="Genomic_DNA"/>
</dbReference>
<evidence type="ECO:0000313" key="2">
    <source>
        <dbReference type="EMBL" id="KWZ80644.1"/>
    </source>
</evidence>
<feature type="compositionally biased region" description="Low complexity" evidence="1">
    <location>
        <begin position="7"/>
        <end position="20"/>
    </location>
</feature>
<protein>
    <submittedName>
        <fullName evidence="2">Uncharacterized protein</fullName>
    </submittedName>
</protein>
<feature type="region of interest" description="Disordered" evidence="1">
    <location>
        <begin position="1"/>
        <end position="48"/>
    </location>
</feature>
<sequence length="48" mass="4852">MPRSCSAAGAAGHANGAVAAVPDHGENHGDGPGNVPWRRSISPSFWKA</sequence>
<gene>
    <name evidence="2" type="ORF">HMPREF3196_01642</name>
</gene>
<evidence type="ECO:0000313" key="3">
    <source>
        <dbReference type="Proteomes" id="UP000070092"/>
    </source>
</evidence>
<evidence type="ECO:0000256" key="1">
    <source>
        <dbReference type="SAM" id="MobiDB-lite"/>
    </source>
</evidence>
<reference evidence="2 3" key="1">
    <citation type="submission" date="2016-01" db="EMBL/GenBank/DDBJ databases">
        <authorList>
            <person name="Oliw E.H."/>
        </authorList>
    </citation>
    <scope>NUCLEOTIDE SEQUENCE [LARGE SCALE GENOMIC DNA]</scope>
    <source>
        <strain evidence="2 3">MJR8628B</strain>
    </source>
</reference>
<dbReference type="AlphaFoldDB" id="A0A133KM81"/>